<dbReference type="PANTHER" id="PTHR47283">
    <property type="entry name" value="ENT-KAURENE OXIDASE, CHLOROPLASTIC"/>
    <property type="match status" value="1"/>
</dbReference>
<evidence type="ECO:0008006" key="12">
    <source>
        <dbReference type="Google" id="ProtNLM"/>
    </source>
</evidence>
<dbReference type="GO" id="GO:0016709">
    <property type="term" value="F:oxidoreductase activity, acting on paired donors, with incorporation or reduction of molecular oxygen, NAD(P)H as one donor, and incorporation of one atom of oxygen"/>
    <property type="evidence" value="ECO:0007669"/>
    <property type="project" value="TreeGrafter"/>
</dbReference>
<dbReference type="AlphaFoldDB" id="A0AAF0X814"/>
<gene>
    <name evidence="10" type="ORF">DCAR_0522295</name>
</gene>
<dbReference type="InterPro" id="IPR044225">
    <property type="entry name" value="KO_chloroplastic"/>
</dbReference>
<dbReference type="PRINTS" id="PR00463">
    <property type="entry name" value="EP450I"/>
</dbReference>
<organism evidence="10 11">
    <name type="scientific">Daucus carota subsp. sativus</name>
    <name type="common">Carrot</name>
    <dbReference type="NCBI Taxonomy" id="79200"/>
    <lineage>
        <taxon>Eukaryota</taxon>
        <taxon>Viridiplantae</taxon>
        <taxon>Streptophyta</taxon>
        <taxon>Embryophyta</taxon>
        <taxon>Tracheophyta</taxon>
        <taxon>Spermatophyta</taxon>
        <taxon>Magnoliopsida</taxon>
        <taxon>eudicotyledons</taxon>
        <taxon>Gunneridae</taxon>
        <taxon>Pentapetalae</taxon>
        <taxon>asterids</taxon>
        <taxon>campanulids</taxon>
        <taxon>Apiales</taxon>
        <taxon>Apiaceae</taxon>
        <taxon>Apioideae</taxon>
        <taxon>Scandiceae</taxon>
        <taxon>Daucinae</taxon>
        <taxon>Daucus</taxon>
        <taxon>Daucus sect. Daucus</taxon>
    </lineage>
</organism>
<dbReference type="SUPFAM" id="SSF48264">
    <property type="entry name" value="Cytochrome P450"/>
    <property type="match status" value="1"/>
</dbReference>
<evidence type="ECO:0000256" key="8">
    <source>
        <dbReference type="RuleBase" id="RU000461"/>
    </source>
</evidence>
<evidence type="ECO:0000256" key="9">
    <source>
        <dbReference type="SAM" id="Phobius"/>
    </source>
</evidence>
<keyword evidence="6 9" id="KW-0472">Membrane</keyword>
<keyword evidence="11" id="KW-1185">Reference proteome</keyword>
<dbReference type="GO" id="GO:0009686">
    <property type="term" value="P:gibberellin biosynthetic process"/>
    <property type="evidence" value="ECO:0007669"/>
    <property type="project" value="InterPro"/>
</dbReference>
<dbReference type="Proteomes" id="UP000077755">
    <property type="component" value="Chromosome 5"/>
</dbReference>
<keyword evidence="7 8" id="KW-0408">Iron</keyword>
<dbReference type="InterPro" id="IPR017972">
    <property type="entry name" value="Cyt_P450_CS"/>
</dbReference>
<keyword evidence="3 9" id="KW-0812">Transmembrane</keyword>
<evidence type="ECO:0000313" key="11">
    <source>
        <dbReference type="Proteomes" id="UP000077755"/>
    </source>
</evidence>
<dbReference type="GO" id="GO:0020037">
    <property type="term" value="F:heme binding"/>
    <property type="evidence" value="ECO:0007669"/>
    <property type="project" value="InterPro"/>
</dbReference>
<proteinExistence type="inferred from homology"/>
<evidence type="ECO:0000256" key="6">
    <source>
        <dbReference type="ARBA" id="ARBA00023136"/>
    </source>
</evidence>
<keyword evidence="7 8" id="KW-0349">Heme</keyword>
<dbReference type="PANTHER" id="PTHR47283:SF1">
    <property type="entry name" value="ENT-KAURENE OXIDASE, CHLOROPLASTIC"/>
    <property type="match status" value="1"/>
</dbReference>
<dbReference type="Pfam" id="PF00067">
    <property type="entry name" value="p450"/>
    <property type="match status" value="1"/>
</dbReference>
<dbReference type="InterPro" id="IPR002401">
    <property type="entry name" value="Cyt_P450_E_grp-I"/>
</dbReference>
<evidence type="ECO:0000256" key="7">
    <source>
        <dbReference type="PIRSR" id="PIRSR602401-1"/>
    </source>
</evidence>
<feature type="binding site" description="axial binding residue" evidence="7">
    <location>
        <position position="459"/>
    </location>
    <ligand>
        <name>heme</name>
        <dbReference type="ChEBI" id="CHEBI:30413"/>
    </ligand>
    <ligandPart>
        <name>Fe</name>
        <dbReference type="ChEBI" id="CHEBI:18248"/>
    </ligandPart>
</feature>
<keyword evidence="5 8" id="KW-0560">Oxidoreductase</keyword>
<reference evidence="10" key="2">
    <citation type="submission" date="2022-03" db="EMBL/GenBank/DDBJ databases">
        <title>Draft title - Genomic analysis of global carrot germplasm unveils the trajectory of domestication and the origin of high carotenoid orange carrot.</title>
        <authorList>
            <person name="Iorizzo M."/>
            <person name="Ellison S."/>
            <person name="Senalik D."/>
            <person name="Macko-Podgorni A."/>
            <person name="Grzebelus D."/>
            <person name="Bostan H."/>
            <person name="Rolling W."/>
            <person name="Curaba J."/>
            <person name="Simon P."/>
        </authorList>
    </citation>
    <scope>NUCLEOTIDE SEQUENCE</scope>
    <source>
        <tissue evidence="10">Leaf</tissue>
    </source>
</reference>
<evidence type="ECO:0000256" key="4">
    <source>
        <dbReference type="ARBA" id="ARBA00022989"/>
    </source>
</evidence>
<comment type="similarity">
    <text evidence="2 8">Belongs to the cytochrome P450 family.</text>
</comment>
<dbReference type="Gene3D" id="1.10.630.10">
    <property type="entry name" value="Cytochrome P450"/>
    <property type="match status" value="1"/>
</dbReference>
<evidence type="ECO:0000313" key="10">
    <source>
        <dbReference type="EMBL" id="WOH02905.1"/>
    </source>
</evidence>
<evidence type="ECO:0000256" key="1">
    <source>
        <dbReference type="ARBA" id="ARBA00004167"/>
    </source>
</evidence>
<dbReference type="GO" id="GO:0010241">
    <property type="term" value="P:ent-kaurene oxidation to kaurenoic acid"/>
    <property type="evidence" value="ECO:0007669"/>
    <property type="project" value="InterPro"/>
</dbReference>
<dbReference type="GO" id="GO:0005506">
    <property type="term" value="F:iron ion binding"/>
    <property type="evidence" value="ECO:0007669"/>
    <property type="project" value="InterPro"/>
</dbReference>
<dbReference type="GO" id="GO:0052615">
    <property type="term" value="F:ent-kaurene oxidase activity"/>
    <property type="evidence" value="ECO:0007669"/>
    <property type="project" value="InterPro"/>
</dbReference>
<evidence type="ECO:0000256" key="5">
    <source>
        <dbReference type="ARBA" id="ARBA00023002"/>
    </source>
</evidence>
<sequence length="517" mass="58579">MDLVVNMQSTPMVNALAIGGPAVAVGGLSLLLIKKFVDHHWKSAPDLPRLPEVPGLPIIGNLLQLKEKKPHKTFAKWAVTYGPVYSIRTGSTTLVVLNSAEVAKEAMVTRFPAISTRKLSKAVDILACDKSLVAISDYDEFHKTTKRHLLTHILGPSAQKGQRFHRDSLIENVSNQLHALSKNCPLESINFRELFELGLFGLALKQTLGEDVESIYVDELGTTMSRHEMLKCLVHDPMVGGIDVDWRDFFPYLKWIPNRGFENRIRQMDIRRMAVMKSLVQRARKQIASREGVQCYLNYLDSEGKTLSEKQILVLLWEVIIETSDTTVVATEWALYELAKDLKRQERLYEEISRVCGSDRITEEKLPQLPYLYAIFQETLRVHSPVPIIPLRYVHEDTQIGGYFVPSGSEIAINIYGCNMDKNVWENPEQWNPERFLDETSDTMELQRTMAFGGGKRVCAGALEAMTISRMAIGRLIQEFQWSLTDDQADDVDIVGLTARKLQPLLAILKPRGRLFE</sequence>
<evidence type="ECO:0000256" key="2">
    <source>
        <dbReference type="ARBA" id="ARBA00010617"/>
    </source>
</evidence>
<feature type="transmembrane region" description="Helical" evidence="9">
    <location>
        <begin position="12"/>
        <end position="33"/>
    </location>
</feature>
<accession>A0AAF0X814</accession>
<dbReference type="InterPro" id="IPR001128">
    <property type="entry name" value="Cyt_P450"/>
</dbReference>
<dbReference type="GO" id="GO:0005783">
    <property type="term" value="C:endoplasmic reticulum"/>
    <property type="evidence" value="ECO:0007669"/>
    <property type="project" value="TreeGrafter"/>
</dbReference>
<name>A0AAF0X814_DAUCS</name>
<reference evidence="10" key="1">
    <citation type="journal article" date="2016" name="Nat. Genet.">
        <title>A high-quality carrot genome assembly provides new insights into carotenoid accumulation and asterid genome evolution.</title>
        <authorList>
            <person name="Iorizzo M."/>
            <person name="Ellison S."/>
            <person name="Senalik D."/>
            <person name="Zeng P."/>
            <person name="Satapoomin P."/>
            <person name="Huang J."/>
            <person name="Bowman M."/>
            <person name="Iovene M."/>
            <person name="Sanseverino W."/>
            <person name="Cavagnaro P."/>
            <person name="Yildiz M."/>
            <person name="Macko-Podgorni A."/>
            <person name="Moranska E."/>
            <person name="Grzebelus E."/>
            <person name="Grzebelus D."/>
            <person name="Ashrafi H."/>
            <person name="Zheng Z."/>
            <person name="Cheng S."/>
            <person name="Spooner D."/>
            <person name="Van Deynze A."/>
            <person name="Simon P."/>
        </authorList>
    </citation>
    <scope>NUCLEOTIDE SEQUENCE</scope>
    <source>
        <tissue evidence="10">Leaf</tissue>
    </source>
</reference>
<dbReference type="PROSITE" id="PS00086">
    <property type="entry name" value="CYTOCHROME_P450"/>
    <property type="match status" value="1"/>
</dbReference>
<dbReference type="GO" id="GO:0009707">
    <property type="term" value="C:chloroplast outer membrane"/>
    <property type="evidence" value="ECO:0007669"/>
    <property type="project" value="TreeGrafter"/>
</dbReference>
<protein>
    <recommendedName>
        <fullName evidence="12">Ent-kaurene oxidase</fullName>
    </recommendedName>
</protein>
<comment type="cofactor">
    <cofactor evidence="7">
        <name>heme</name>
        <dbReference type="ChEBI" id="CHEBI:30413"/>
    </cofactor>
</comment>
<dbReference type="EMBL" id="CP093347">
    <property type="protein sequence ID" value="WOH02905.1"/>
    <property type="molecule type" value="Genomic_DNA"/>
</dbReference>
<evidence type="ECO:0000256" key="3">
    <source>
        <dbReference type="ARBA" id="ARBA00022692"/>
    </source>
</evidence>
<dbReference type="CDD" id="cd11075">
    <property type="entry name" value="CYP77_89"/>
    <property type="match status" value="1"/>
</dbReference>
<comment type="subcellular location">
    <subcellularLocation>
        <location evidence="1">Membrane</location>
        <topology evidence="1">Single-pass membrane protein</topology>
    </subcellularLocation>
</comment>
<dbReference type="PRINTS" id="PR00385">
    <property type="entry name" value="P450"/>
</dbReference>
<dbReference type="InterPro" id="IPR036396">
    <property type="entry name" value="Cyt_P450_sf"/>
</dbReference>
<keyword evidence="7 8" id="KW-0479">Metal-binding</keyword>
<keyword evidence="4 9" id="KW-1133">Transmembrane helix</keyword>
<keyword evidence="8" id="KW-0503">Monooxygenase</keyword>